<dbReference type="KEGG" id="glj:GKIL_3790"/>
<dbReference type="EMBL" id="CP003587">
    <property type="protein sequence ID" value="AGY60036.1"/>
    <property type="molecule type" value="Genomic_DNA"/>
</dbReference>
<proteinExistence type="predicted"/>
<evidence type="ECO:0000313" key="2">
    <source>
        <dbReference type="Proteomes" id="UP000017396"/>
    </source>
</evidence>
<dbReference type="AlphaFoldDB" id="U5QM97"/>
<organism evidence="1 2">
    <name type="scientific">Gloeobacter kilaueensis (strain ATCC BAA-2537 / CCAP 1431/1 / ULC 316 / JS1)</name>
    <dbReference type="NCBI Taxonomy" id="1183438"/>
    <lineage>
        <taxon>Bacteria</taxon>
        <taxon>Bacillati</taxon>
        <taxon>Cyanobacteriota</taxon>
        <taxon>Cyanophyceae</taxon>
        <taxon>Gloeobacterales</taxon>
        <taxon>Gloeobacteraceae</taxon>
        <taxon>Gloeobacter</taxon>
    </lineage>
</organism>
<dbReference type="Proteomes" id="UP000017396">
    <property type="component" value="Chromosome"/>
</dbReference>
<evidence type="ECO:0000313" key="1">
    <source>
        <dbReference type="EMBL" id="AGY60036.1"/>
    </source>
</evidence>
<name>U5QM97_GLOK1</name>
<gene>
    <name evidence="1" type="ORF">GKIL_3790</name>
</gene>
<protein>
    <submittedName>
        <fullName evidence="1">Uncharacterized protein</fullName>
    </submittedName>
</protein>
<dbReference type="RefSeq" id="WP_023175355.1">
    <property type="nucleotide sequence ID" value="NC_022600.1"/>
</dbReference>
<accession>U5QM97</accession>
<keyword evidence="2" id="KW-1185">Reference proteome</keyword>
<dbReference type="STRING" id="1183438.GKIL_3790"/>
<sequence length="45" mass="5423">MIQTDVERKARNLVQRQRLNNRNRQASLLERCVDRVVGRHLETLH</sequence>
<dbReference type="HOGENOM" id="CLU_3200357_0_0_3"/>
<reference evidence="1 2" key="1">
    <citation type="journal article" date="2013" name="PLoS ONE">
        <title>Cultivation and Complete Genome Sequencing of Gloeobacter kilaueensis sp. nov., from a Lava Cave in Kilauea Caldera, Hawai'i.</title>
        <authorList>
            <person name="Saw J.H."/>
            <person name="Schatz M."/>
            <person name="Brown M.V."/>
            <person name="Kunkel D.D."/>
            <person name="Foster J.S."/>
            <person name="Shick H."/>
            <person name="Christensen S."/>
            <person name="Hou S."/>
            <person name="Wan X."/>
            <person name="Donachie S.P."/>
        </authorList>
    </citation>
    <scope>NUCLEOTIDE SEQUENCE [LARGE SCALE GENOMIC DNA]</scope>
    <source>
        <strain evidence="2">JS</strain>
    </source>
</reference>